<dbReference type="Proteomes" id="UP000268857">
    <property type="component" value="Unassembled WGS sequence"/>
</dbReference>
<dbReference type="InterPro" id="IPR036291">
    <property type="entry name" value="NAD(P)-bd_dom_sf"/>
</dbReference>
<keyword evidence="7" id="KW-1185">Reference proteome</keyword>
<evidence type="ECO:0000313" key="6">
    <source>
        <dbReference type="EMBL" id="RUR74665.1"/>
    </source>
</evidence>
<gene>
    <name evidence="6" type="ORF">PCC6912_51820</name>
</gene>
<dbReference type="Pfam" id="PF01408">
    <property type="entry name" value="GFO_IDH_MocA"/>
    <property type="match status" value="1"/>
</dbReference>
<evidence type="ECO:0000256" key="1">
    <source>
        <dbReference type="ARBA" id="ARBA00010928"/>
    </source>
</evidence>
<accession>A0A3S1ABB8</accession>
<organism evidence="6 7">
    <name type="scientific">Chlorogloeopsis fritschii PCC 6912</name>
    <dbReference type="NCBI Taxonomy" id="211165"/>
    <lineage>
        <taxon>Bacteria</taxon>
        <taxon>Bacillati</taxon>
        <taxon>Cyanobacteriota</taxon>
        <taxon>Cyanophyceae</taxon>
        <taxon>Nostocales</taxon>
        <taxon>Chlorogloeopsidaceae</taxon>
        <taxon>Chlorogloeopsis</taxon>
    </lineage>
</organism>
<dbReference type="InterPro" id="IPR050984">
    <property type="entry name" value="Gfo/Idh/MocA_domain"/>
</dbReference>
<dbReference type="PRINTS" id="PR01775">
    <property type="entry name" value="GLFROXRDTASE"/>
</dbReference>
<dbReference type="InterPro" id="IPR008354">
    <property type="entry name" value="Glc-Fru_OxRdtase_bac"/>
</dbReference>
<dbReference type="GO" id="GO:0016491">
    <property type="term" value="F:oxidoreductase activity"/>
    <property type="evidence" value="ECO:0007669"/>
    <property type="project" value="UniProtKB-KW"/>
</dbReference>
<dbReference type="Gene3D" id="3.40.50.720">
    <property type="entry name" value="NAD(P)-binding Rossmann-like Domain"/>
    <property type="match status" value="1"/>
</dbReference>
<dbReference type="PANTHER" id="PTHR22604">
    <property type="entry name" value="OXIDOREDUCTASES"/>
    <property type="match status" value="1"/>
</dbReference>
<dbReference type="PANTHER" id="PTHR22604:SF105">
    <property type="entry name" value="TRANS-1,2-DIHYDROBENZENE-1,2-DIOL DEHYDROGENASE"/>
    <property type="match status" value="1"/>
</dbReference>
<evidence type="ECO:0000259" key="5">
    <source>
        <dbReference type="Pfam" id="PF22725"/>
    </source>
</evidence>
<feature type="region of interest" description="Disordered" evidence="3">
    <location>
        <begin position="335"/>
        <end position="376"/>
    </location>
</feature>
<comment type="caution">
    <text evidence="6">The sequence shown here is derived from an EMBL/GenBank/DDBJ whole genome shotgun (WGS) entry which is preliminary data.</text>
</comment>
<dbReference type="STRING" id="211165.GCA_000317285_03567"/>
<evidence type="ECO:0000259" key="4">
    <source>
        <dbReference type="Pfam" id="PF01408"/>
    </source>
</evidence>
<keyword evidence="2" id="KW-0560">Oxidoreductase</keyword>
<feature type="domain" description="GFO/IDH/MocA-like oxidoreductase" evidence="5">
    <location>
        <begin position="144"/>
        <end position="261"/>
    </location>
</feature>
<dbReference type="AlphaFoldDB" id="A0A3S1ABB8"/>
<evidence type="ECO:0000313" key="7">
    <source>
        <dbReference type="Proteomes" id="UP000268857"/>
    </source>
</evidence>
<dbReference type="SUPFAM" id="SSF55347">
    <property type="entry name" value="Glyceraldehyde-3-phosphate dehydrogenase-like, C-terminal domain"/>
    <property type="match status" value="1"/>
</dbReference>
<dbReference type="InterPro" id="IPR000683">
    <property type="entry name" value="Gfo/Idh/MocA-like_OxRdtase_N"/>
</dbReference>
<proteinExistence type="inferred from homology"/>
<sequence length="376" mass="41502">MTNAHQTNSKSKVRYAVIGLGWIAQETVLPAFAHTENSELVALFSEDEVKRKELSEKYGVPAFTYEEYEAFLRSGAVDAVYIALPNHLHCEYTVKAANAGVHILCEKPMAVTEQECEQMIRAAKDNNVKLMIAYRLHFDKANMQAVEILKSGKIGEPRIFNSAFSQKVAEGNVRLEPISNGGGTVYDMGIYCINAARYLFQDEPTEVVAFCGKNGEERFEEADEMTSAILRFPGDKLATFTSSFGVAPVSTLQVLGTKGDLRMDSAYSYQGELKQQITINNETQEQSFPAGDQFAAEIVYFSDCVLTGKDPEPSGEEGLADVRIIRAINASAQTGKPVQLHEFREQTRPTGEQVIQRPPIEEQPDLVHAADPSGKS</sequence>
<dbReference type="GO" id="GO:0000166">
    <property type="term" value="F:nucleotide binding"/>
    <property type="evidence" value="ECO:0007669"/>
    <property type="project" value="InterPro"/>
</dbReference>
<dbReference type="EMBL" id="RSCJ01000028">
    <property type="protein sequence ID" value="RUR74665.1"/>
    <property type="molecule type" value="Genomic_DNA"/>
</dbReference>
<dbReference type="RefSeq" id="WP_016875872.1">
    <property type="nucleotide sequence ID" value="NZ_AJLN01000096.1"/>
</dbReference>
<name>A0A3S1ABB8_CHLFR</name>
<reference evidence="6 7" key="1">
    <citation type="journal article" date="2019" name="Genome Biol. Evol.">
        <title>Day and night: Metabolic profiles and evolutionary relationships of six axenic non-marine cyanobacteria.</title>
        <authorList>
            <person name="Will S.E."/>
            <person name="Henke P."/>
            <person name="Boedeker C."/>
            <person name="Huang S."/>
            <person name="Brinkmann H."/>
            <person name="Rohde M."/>
            <person name="Jarek M."/>
            <person name="Friedl T."/>
            <person name="Seufert S."/>
            <person name="Schumacher M."/>
            <person name="Overmann J."/>
            <person name="Neumann-Schaal M."/>
            <person name="Petersen J."/>
        </authorList>
    </citation>
    <scope>NUCLEOTIDE SEQUENCE [LARGE SCALE GENOMIC DNA]</scope>
    <source>
        <strain evidence="6 7">PCC 6912</strain>
    </source>
</reference>
<comment type="similarity">
    <text evidence="1">Belongs to the Gfo/Idh/MocA family.</text>
</comment>
<evidence type="ECO:0000256" key="3">
    <source>
        <dbReference type="SAM" id="MobiDB-lite"/>
    </source>
</evidence>
<dbReference type="OrthoDB" id="9815825at2"/>
<dbReference type="InterPro" id="IPR055170">
    <property type="entry name" value="GFO_IDH_MocA-like_dom"/>
</dbReference>
<feature type="domain" description="Gfo/Idh/MocA-like oxidoreductase N-terminal" evidence="4">
    <location>
        <begin position="13"/>
        <end position="134"/>
    </location>
</feature>
<dbReference type="Gene3D" id="3.30.360.10">
    <property type="entry name" value="Dihydrodipicolinate Reductase, domain 2"/>
    <property type="match status" value="1"/>
</dbReference>
<protein>
    <submittedName>
        <fullName evidence="6">Glucose-fructose oxidoreductase</fullName>
    </submittedName>
</protein>
<dbReference type="SUPFAM" id="SSF51735">
    <property type="entry name" value="NAD(P)-binding Rossmann-fold domains"/>
    <property type="match status" value="1"/>
</dbReference>
<dbReference type="Pfam" id="PF22725">
    <property type="entry name" value="GFO_IDH_MocA_C3"/>
    <property type="match status" value="1"/>
</dbReference>
<evidence type="ECO:0000256" key="2">
    <source>
        <dbReference type="ARBA" id="ARBA00023002"/>
    </source>
</evidence>